<feature type="region of interest" description="Disordered" evidence="2">
    <location>
        <begin position="429"/>
        <end position="565"/>
    </location>
</feature>
<evidence type="ECO:0000313" key="4">
    <source>
        <dbReference type="Proteomes" id="UP001066276"/>
    </source>
</evidence>
<dbReference type="AlphaFoldDB" id="A0AAV7TYE1"/>
<dbReference type="Pfam" id="PF13181">
    <property type="entry name" value="TPR_8"/>
    <property type="match status" value="1"/>
</dbReference>
<dbReference type="PANTHER" id="PTHR47050">
    <property type="entry name" value="TETRATRICOPEPTIDE REPEAT PROTEIN 24"/>
    <property type="match status" value="1"/>
</dbReference>
<comment type="caution">
    <text evidence="3">The sequence shown here is derived from an EMBL/GenBank/DDBJ whole genome shotgun (WGS) entry which is preliminary data.</text>
</comment>
<dbReference type="EMBL" id="JANPWB010000006">
    <property type="protein sequence ID" value="KAJ1181717.1"/>
    <property type="molecule type" value="Genomic_DNA"/>
</dbReference>
<feature type="compositionally biased region" description="Polar residues" evidence="2">
    <location>
        <begin position="448"/>
        <end position="464"/>
    </location>
</feature>
<dbReference type="Proteomes" id="UP001066276">
    <property type="component" value="Chromosome 3_2"/>
</dbReference>
<dbReference type="SMART" id="SM00028">
    <property type="entry name" value="TPR"/>
    <property type="match status" value="7"/>
</dbReference>
<feature type="compositionally biased region" description="Basic and acidic residues" evidence="2">
    <location>
        <begin position="429"/>
        <end position="447"/>
    </location>
</feature>
<dbReference type="PANTHER" id="PTHR47050:SF3">
    <property type="entry name" value="TETRATRICOPEPTIDE REPEAT PROTEIN 24"/>
    <property type="match status" value="1"/>
</dbReference>
<keyword evidence="1" id="KW-0802">TPR repeat</keyword>
<dbReference type="Pfam" id="PF13424">
    <property type="entry name" value="TPR_12"/>
    <property type="match status" value="1"/>
</dbReference>
<keyword evidence="4" id="KW-1185">Reference proteome</keyword>
<dbReference type="InterPro" id="IPR019734">
    <property type="entry name" value="TPR_rpt"/>
</dbReference>
<evidence type="ECO:0000256" key="1">
    <source>
        <dbReference type="PROSITE-ProRule" id="PRU00339"/>
    </source>
</evidence>
<name>A0AAV7TYE1_PLEWA</name>
<organism evidence="3 4">
    <name type="scientific">Pleurodeles waltl</name>
    <name type="common">Iberian ribbed newt</name>
    <dbReference type="NCBI Taxonomy" id="8319"/>
    <lineage>
        <taxon>Eukaryota</taxon>
        <taxon>Metazoa</taxon>
        <taxon>Chordata</taxon>
        <taxon>Craniata</taxon>
        <taxon>Vertebrata</taxon>
        <taxon>Euteleostomi</taxon>
        <taxon>Amphibia</taxon>
        <taxon>Batrachia</taxon>
        <taxon>Caudata</taxon>
        <taxon>Salamandroidea</taxon>
        <taxon>Salamandridae</taxon>
        <taxon>Pleurodelinae</taxon>
        <taxon>Pleurodeles</taxon>
    </lineage>
</organism>
<dbReference type="PROSITE" id="PS50005">
    <property type="entry name" value="TPR"/>
    <property type="match status" value="1"/>
</dbReference>
<accession>A0AAV7TYE1</accession>
<reference evidence="3" key="1">
    <citation type="journal article" date="2022" name="bioRxiv">
        <title>Sequencing and chromosome-scale assembly of the giantPleurodeles waltlgenome.</title>
        <authorList>
            <person name="Brown T."/>
            <person name="Elewa A."/>
            <person name="Iarovenko S."/>
            <person name="Subramanian E."/>
            <person name="Araus A.J."/>
            <person name="Petzold A."/>
            <person name="Susuki M."/>
            <person name="Suzuki K.-i.T."/>
            <person name="Hayashi T."/>
            <person name="Toyoda A."/>
            <person name="Oliveira C."/>
            <person name="Osipova E."/>
            <person name="Leigh N.D."/>
            <person name="Simon A."/>
            <person name="Yun M.H."/>
        </authorList>
    </citation>
    <scope>NUCLEOTIDE SEQUENCE</scope>
    <source>
        <strain evidence="3">20211129_DDA</strain>
        <tissue evidence="3">Liver</tissue>
    </source>
</reference>
<proteinExistence type="predicted"/>
<protein>
    <submittedName>
        <fullName evidence="3">Uncharacterized protein</fullName>
    </submittedName>
</protein>
<dbReference type="Gene3D" id="1.25.40.10">
    <property type="entry name" value="Tetratricopeptide repeat domain"/>
    <property type="match status" value="2"/>
</dbReference>
<dbReference type="InterPro" id="IPR024812">
    <property type="entry name" value="TPR_24"/>
</dbReference>
<dbReference type="SUPFAM" id="SSF48452">
    <property type="entry name" value="TPR-like"/>
    <property type="match status" value="2"/>
</dbReference>
<sequence>MASLSNSTTSEDLFSNQALAIQAEIQKLSKSAVQYFAKDDITLALTKFKKAYLLSCSVPEKHIQKACLFNLGAAYISKDKPKKGLKCLMKSVTKGNAKRDGDLYFNIGIAYDALKDHAKAGKFYAKAINEYEQEEISNISDTLIKMGYAFVETGNLDSAAQAFLFAGKAYQKAKKKEDAAIALREAANYMIRSQKFSITEVLQALNEAVELCRGITDNHLLVKLYNHLAIHYAEVKFFTEAESCLKESMRCCRGVNFSNQKMAVLLQNSGAVENAMGQYETAVAAHMEAADLFGILGDRNAQGQCLCNLAYAYSQLQNYDRAQLYYQQALHSFVDAGVIQGQWQACEGMGASHFCQGNTDEAISSYKQALALFVKSKETCERNIERLLRKLTEAIEYKATHGHFDSSEDNSSSARPPFFSCACNDEKIETPGKKSDNPGNETSEREPTNGNLVTTAGSIHSTPKLSGRKDSASPSHHSLFNERHPSSKNIPKDSLRISSLSSDIPDDESTTSKGSTTSSDEDGSSDSSDTDESDGEGQPKRHVAKMQENLVKSPEKNKSTTCSIS</sequence>
<evidence type="ECO:0000256" key="2">
    <source>
        <dbReference type="SAM" id="MobiDB-lite"/>
    </source>
</evidence>
<feature type="compositionally biased region" description="Acidic residues" evidence="2">
    <location>
        <begin position="519"/>
        <end position="535"/>
    </location>
</feature>
<dbReference type="InterPro" id="IPR011990">
    <property type="entry name" value="TPR-like_helical_dom_sf"/>
</dbReference>
<feature type="compositionally biased region" description="Basic and acidic residues" evidence="2">
    <location>
        <begin position="479"/>
        <end position="495"/>
    </location>
</feature>
<gene>
    <name evidence="3" type="ORF">NDU88_006919</name>
</gene>
<evidence type="ECO:0000313" key="3">
    <source>
        <dbReference type="EMBL" id="KAJ1181717.1"/>
    </source>
</evidence>
<feature type="repeat" description="TPR" evidence="1">
    <location>
        <begin position="101"/>
        <end position="134"/>
    </location>
</feature>